<dbReference type="InterPro" id="IPR029062">
    <property type="entry name" value="Class_I_gatase-like"/>
</dbReference>
<dbReference type="GO" id="GO:0006355">
    <property type="term" value="P:regulation of DNA-templated transcription"/>
    <property type="evidence" value="ECO:0007669"/>
    <property type="project" value="TreeGrafter"/>
</dbReference>
<sequence length="227" mass="24518">MKIAVVVYDKMTALDALGPYAVMAMLPGREISFVAAKAGPVVDDCGALAVTATRTFDDYRDPEIVIVPGGFVTRRMSIVGDPCIEWLREVHPRTQWTTSVCTGALLLGAAGLLKGLRATTHWVAYDELAAFGADPDHERVIVHPERRIITAAGVSAGIDMGLRLAQELAGDRVAQRIQLGMEYDPQPPFDAGSPLKAPPDLVEEMRTTLAESKRRLLADLTPKAAEN</sequence>
<comment type="caution">
    <text evidence="2">The sequence shown here is derived from an EMBL/GenBank/DDBJ whole genome shotgun (WGS) entry which is preliminary data.</text>
</comment>
<dbReference type="CDD" id="cd03139">
    <property type="entry name" value="GATase1_PfpI_2"/>
    <property type="match status" value="1"/>
</dbReference>
<organism evidence="2 3">
    <name type="scientific">Amycolatopsis pithecellobii</name>
    <dbReference type="NCBI Taxonomy" id="664692"/>
    <lineage>
        <taxon>Bacteria</taxon>
        <taxon>Bacillati</taxon>
        <taxon>Actinomycetota</taxon>
        <taxon>Actinomycetes</taxon>
        <taxon>Pseudonocardiales</taxon>
        <taxon>Pseudonocardiaceae</taxon>
        <taxon>Amycolatopsis</taxon>
    </lineage>
</organism>
<feature type="domain" description="DJ-1/PfpI" evidence="1">
    <location>
        <begin position="1"/>
        <end position="166"/>
    </location>
</feature>
<gene>
    <name evidence="2" type="ORF">GKO32_26930</name>
</gene>
<evidence type="ECO:0000313" key="2">
    <source>
        <dbReference type="EMBL" id="MTD57581.1"/>
    </source>
</evidence>
<dbReference type="RefSeq" id="WP_154759710.1">
    <property type="nucleotide sequence ID" value="NZ_WMBA01000051.1"/>
</dbReference>
<dbReference type="InterPro" id="IPR052158">
    <property type="entry name" value="INH-QAR"/>
</dbReference>
<keyword evidence="3" id="KW-1185">Reference proteome</keyword>
<evidence type="ECO:0000313" key="3">
    <source>
        <dbReference type="Proteomes" id="UP000440096"/>
    </source>
</evidence>
<dbReference type="PANTHER" id="PTHR43130:SF2">
    <property type="entry name" value="DJ-1_PFPI DOMAIN-CONTAINING PROTEIN"/>
    <property type="match status" value="1"/>
</dbReference>
<dbReference type="InterPro" id="IPR002818">
    <property type="entry name" value="DJ-1/PfpI"/>
</dbReference>
<accession>A0A6N7Z7Z7</accession>
<dbReference type="OrthoDB" id="4265717at2"/>
<dbReference type="Gene3D" id="3.40.50.880">
    <property type="match status" value="1"/>
</dbReference>
<dbReference type="PANTHER" id="PTHR43130">
    <property type="entry name" value="ARAC-FAMILY TRANSCRIPTIONAL REGULATOR"/>
    <property type="match status" value="1"/>
</dbReference>
<dbReference type="AlphaFoldDB" id="A0A6N7Z7Z7"/>
<reference evidence="2 3" key="1">
    <citation type="submission" date="2019-11" db="EMBL/GenBank/DDBJ databases">
        <title>Draft genome of Amycolatopsis RM579.</title>
        <authorList>
            <person name="Duangmal K."/>
            <person name="Mingma R."/>
        </authorList>
    </citation>
    <scope>NUCLEOTIDE SEQUENCE [LARGE SCALE GENOMIC DNA]</scope>
    <source>
        <strain evidence="2 3">RM579</strain>
    </source>
</reference>
<protein>
    <submittedName>
        <fullName evidence="2">DJ-1/PfpI family protein</fullName>
    </submittedName>
</protein>
<evidence type="ECO:0000259" key="1">
    <source>
        <dbReference type="Pfam" id="PF01965"/>
    </source>
</evidence>
<name>A0A6N7Z7Z7_9PSEU</name>
<dbReference type="SUPFAM" id="SSF52317">
    <property type="entry name" value="Class I glutamine amidotransferase-like"/>
    <property type="match status" value="1"/>
</dbReference>
<dbReference type="Pfam" id="PF01965">
    <property type="entry name" value="DJ-1_PfpI"/>
    <property type="match status" value="1"/>
</dbReference>
<dbReference type="Proteomes" id="UP000440096">
    <property type="component" value="Unassembled WGS sequence"/>
</dbReference>
<proteinExistence type="predicted"/>
<dbReference type="EMBL" id="WMBA01000051">
    <property type="protein sequence ID" value="MTD57581.1"/>
    <property type="molecule type" value="Genomic_DNA"/>
</dbReference>